<evidence type="ECO:0000313" key="1">
    <source>
        <dbReference type="EMBL" id="GFH07209.1"/>
    </source>
</evidence>
<sequence length="69" mass="7391">MPAYSRTNDVKSKQQQQVADGCPWPAVLEAAAAADSSEDVDDHHLLYLLGEVAWGFESAAPPELLPIGL</sequence>
<proteinExistence type="predicted"/>
<dbReference type="AlphaFoldDB" id="A0A699YMC1"/>
<dbReference type="Proteomes" id="UP000485058">
    <property type="component" value="Unassembled WGS sequence"/>
</dbReference>
<keyword evidence="2" id="KW-1185">Reference proteome</keyword>
<reference evidence="1 2" key="1">
    <citation type="submission" date="2020-02" db="EMBL/GenBank/DDBJ databases">
        <title>Draft genome sequence of Haematococcus lacustris strain NIES-144.</title>
        <authorList>
            <person name="Morimoto D."/>
            <person name="Nakagawa S."/>
            <person name="Yoshida T."/>
            <person name="Sawayama S."/>
        </authorList>
    </citation>
    <scope>NUCLEOTIDE SEQUENCE [LARGE SCALE GENOMIC DNA]</scope>
    <source>
        <strain evidence="1 2">NIES-144</strain>
    </source>
</reference>
<accession>A0A699YMC1</accession>
<protein>
    <submittedName>
        <fullName evidence="1">Uncharacterized protein</fullName>
    </submittedName>
</protein>
<gene>
    <name evidence="1" type="ORF">HaLaN_01978</name>
</gene>
<organism evidence="1 2">
    <name type="scientific">Haematococcus lacustris</name>
    <name type="common">Green alga</name>
    <name type="synonym">Haematococcus pluvialis</name>
    <dbReference type="NCBI Taxonomy" id="44745"/>
    <lineage>
        <taxon>Eukaryota</taxon>
        <taxon>Viridiplantae</taxon>
        <taxon>Chlorophyta</taxon>
        <taxon>core chlorophytes</taxon>
        <taxon>Chlorophyceae</taxon>
        <taxon>CS clade</taxon>
        <taxon>Chlamydomonadales</taxon>
        <taxon>Haematococcaceae</taxon>
        <taxon>Haematococcus</taxon>
    </lineage>
</organism>
<name>A0A699YMC1_HAELA</name>
<comment type="caution">
    <text evidence="1">The sequence shown here is derived from an EMBL/GenBank/DDBJ whole genome shotgun (WGS) entry which is preliminary data.</text>
</comment>
<dbReference type="EMBL" id="BLLF01000081">
    <property type="protein sequence ID" value="GFH07209.1"/>
    <property type="molecule type" value="Genomic_DNA"/>
</dbReference>
<evidence type="ECO:0000313" key="2">
    <source>
        <dbReference type="Proteomes" id="UP000485058"/>
    </source>
</evidence>